<feature type="domain" description="Helicase ATP-binding" evidence="12">
    <location>
        <begin position="432"/>
        <end position="625"/>
    </location>
</feature>
<dbReference type="CDD" id="cd18000">
    <property type="entry name" value="DEXHc_ERCC6"/>
    <property type="match status" value="1"/>
</dbReference>
<evidence type="ECO:0000256" key="9">
    <source>
        <dbReference type="ARBA" id="ARBA00023204"/>
    </source>
</evidence>
<dbReference type="InterPro" id="IPR000330">
    <property type="entry name" value="SNF2_N"/>
</dbReference>
<dbReference type="Pfam" id="PF25875">
    <property type="entry name" value="WHD_Rad26_CSB"/>
    <property type="match status" value="1"/>
</dbReference>
<dbReference type="PROSITE" id="PS51194">
    <property type="entry name" value="HELICASE_CTER"/>
    <property type="match status" value="1"/>
</dbReference>
<comment type="caution">
    <text evidence="14">The sequence shown here is derived from an EMBL/GenBank/DDBJ whole genome shotgun (WGS) entry which is preliminary data.</text>
</comment>
<dbReference type="SUPFAM" id="SSF52540">
    <property type="entry name" value="P-loop containing nucleoside triphosphate hydrolases"/>
    <property type="match status" value="2"/>
</dbReference>
<dbReference type="PANTHER" id="PTHR45629">
    <property type="entry name" value="SNF2/RAD54 FAMILY MEMBER"/>
    <property type="match status" value="1"/>
</dbReference>
<keyword evidence="8" id="KW-0238">DNA-binding</keyword>
<comment type="similarity">
    <text evidence="2">Belongs to the SNF2/RAD54 helicase family.</text>
</comment>
<evidence type="ECO:0000256" key="4">
    <source>
        <dbReference type="ARBA" id="ARBA00022763"/>
    </source>
</evidence>
<dbReference type="EMBL" id="JBFXLS010000006">
    <property type="protein sequence ID" value="KAL2832468.1"/>
    <property type="molecule type" value="Genomic_DNA"/>
</dbReference>
<evidence type="ECO:0000313" key="15">
    <source>
        <dbReference type="Proteomes" id="UP001610335"/>
    </source>
</evidence>
<protein>
    <submittedName>
        <fullName evidence="14">SNF2 family N-terminal domain-containing protein</fullName>
    </submittedName>
</protein>
<feature type="compositionally biased region" description="Polar residues" evidence="11">
    <location>
        <begin position="1108"/>
        <end position="1136"/>
    </location>
</feature>
<dbReference type="InterPro" id="IPR050496">
    <property type="entry name" value="SNF2_RAD54_helicase_repair"/>
</dbReference>
<evidence type="ECO:0000256" key="6">
    <source>
        <dbReference type="ARBA" id="ARBA00022806"/>
    </source>
</evidence>
<keyword evidence="7" id="KW-0067">ATP-binding</keyword>
<name>A0ABR4J091_9EURO</name>
<feature type="compositionally biased region" description="Basic and acidic residues" evidence="11">
    <location>
        <begin position="17"/>
        <end position="34"/>
    </location>
</feature>
<feature type="region of interest" description="Disordered" evidence="11">
    <location>
        <begin position="151"/>
        <end position="173"/>
    </location>
</feature>
<accession>A0ABR4J091</accession>
<evidence type="ECO:0000256" key="5">
    <source>
        <dbReference type="ARBA" id="ARBA00022801"/>
    </source>
</evidence>
<evidence type="ECO:0000259" key="13">
    <source>
        <dbReference type="PROSITE" id="PS51194"/>
    </source>
</evidence>
<comment type="subcellular location">
    <subcellularLocation>
        <location evidence="1">Nucleus</location>
    </subcellularLocation>
</comment>
<dbReference type="CDD" id="cd18793">
    <property type="entry name" value="SF2_C_SNF"/>
    <property type="match status" value="1"/>
</dbReference>
<keyword evidence="5" id="KW-0378">Hydrolase</keyword>
<dbReference type="Pfam" id="PF00176">
    <property type="entry name" value="SNF2-rel_dom"/>
    <property type="match status" value="1"/>
</dbReference>
<keyword evidence="15" id="KW-1185">Reference proteome</keyword>
<keyword evidence="6" id="KW-0347">Helicase</keyword>
<evidence type="ECO:0000256" key="8">
    <source>
        <dbReference type="ARBA" id="ARBA00023125"/>
    </source>
</evidence>
<feature type="compositionally biased region" description="Basic and acidic residues" evidence="11">
    <location>
        <begin position="251"/>
        <end position="268"/>
    </location>
</feature>
<evidence type="ECO:0000256" key="10">
    <source>
        <dbReference type="ARBA" id="ARBA00023242"/>
    </source>
</evidence>
<dbReference type="Gene3D" id="3.40.50.10810">
    <property type="entry name" value="Tandem AAA-ATPase domain"/>
    <property type="match status" value="1"/>
</dbReference>
<keyword evidence="3" id="KW-0547">Nucleotide-binding</keyword>
<evidence type="ECO:0000256" key="11">
    <source>
        <dbReference type="SAM" id="MobiDB-lite"/>
    </source>
</evidence>
<keyword evidence="10" id="KW-0539">Nucleus</keyword>
<feature type="region of interest" description="Disordered" evidence="11">
    <location>
        <begin position="220"/>
        <end position="346"/>
    </location>
</feature>
<proteinExistence type="inferred from homology"/>
<feature type="region of interest" description="Disordered" evidence="11">
    <location>
        <begin position="1"/>
        <end position="104"/>
    </location>
</feature>
<dbReference type="SMART" id="SM00487">
    <property type="entry name" value="DEXDc"/>
    <property type="match status" value="1"/>
</dbReference>
<feature type="region of interest" description="Disordered" evidence="11">
    <location>
        <begin position="1060"/>
        <end position="1139"/>
    </location>
</feature>
<dbReference type="InterPro" id="IPR049730">
    <property type="entry name" value="SNF2/RAD54-like_C"/>
</dbReference>
<evidence type="ECO:0000256" key="3">
    <source>
        <dbReference type="ARBA" id="ARBA00022741"/>
    </source>
</evidence>
<organism evidence="14 15">
    <name type="scientific">Aspergillus cavernicola</name>
    <dbReference type="NCBI Taxonomy" id="176166"/>
    <lineage>
        <taxon>Eukaryota</taxon>
        <taxon>Fungi</taxon>
        <taxon>Dikarya</taxon>
        <taxon>Ascomycota</taxon>
        <taxon>Pezizomycotina</taxon>
        <taxon>Eurotiomycetes</taxon>
        <taxon>Eurotiomycetidae</taxon>
        <taxon>Eurotiales</taxon>
        <taxon>Aspergillaceae</taxon>
        <taxon>Aspergillus</taxon>
        <taxon>Aspergillus subgen. Nidulantes</taxon>
    </lineage>
</organism>
<feature type="compositionally biased region" description="Basic and acidic residues" evidence="11">
    <location>
        <begin position="958"/>
        <end position="974"/>
    </location>
</feature>
<dbReference type="InterPro" id="IPR001650">
    <property type="entry name" value="Helicase_C-like"/>
</dbReference>
<gene>
    <name evidence="14" type="ORF">BDW59DRAFT_139302</name>
</gene>
<evidence type="ECO:0000259" key="12">
    <source>
        <dbReference type="PROSITE" id="PS51192"/>
    </source>
</evidence>
<keyword evidence="9" id="KW-0234">DNA repair</keyword>
<feature type="domain" description="Helicase C-terminal" evidence="13">
    <location>
        <begin position="761"/>
        <end position="922"/>
    </location>
</feature>
<reference evidence="14 15" key="1">
    <citation type="submission" date="2024-07" db="EMBL/GenBank/DDBJ databases">
        <title>Section-level genome sequencing and comparative genomics of Aspergillus sections Usti and Cavernicolus.</title>
        <authorList>
            <consortium name="Lawrence Berkeley National Laboratory"/>
            <person name="Nybo J.L."/>
            <person name="Vesth T.C."/>
            <person name="Theobald S."/>
            <person name="Frisvad J.C."/>
            <person name="Larsen T.O."/>
            <person name="Kjaerboelling I."/>
            <person name="Rothschild-Mancinelli K."/>
            <person name="Lyhne E.K."/>
            <person name="Kogle M.E."/>
            <person name="Barry K."/>
            <person name="Clum A."/>
            <person name="Na H."/>
            <person name="Ledsgaard L."/>
            <person name="Lin J."/>
            <person name="Lipzen A."/>
            <person name="Kuo A."/>
            <person name="Riley R."/>
            <person name="Mondo S."/>
            <person name="LaButti K."/>
            <person name="Haridas S."/>
            <person name="Pangalinan J."/>
            <person name="Salamov A.A."/>
            <person name="Simmons B.A."/>
            <person name="Magnuson J.K."/>
            <person name="Chen J."/>
            <person name="Drula E."/>
            <person name="Henrissat B."/>
            <person name="Wiebenga A."/>
            <person name="Lubbers R.J."/>
            <person name="Gomes A.C."/>
            <person name="Makela M.R."/>
            <person name="Stajich J."/>
            <person name="Grigoriev I.V."/>
            <person name="Mortensen U.H."/>
            <person name="De vries R.P."/>
            <person name="Baker S.E."/>
            <person name="Andersen M.R."/>
        </authorList>
    </citation>
    <scope>NUCLEOTIDE SEQUENCE [LARGE SCALE GENOMIC DNA]</scope>
    <source>
        <strain evidence="14 15">CBS 600.67</strain>
    </source>
</reference>
<dbReference type="Proteomes" id="UP001610335">
    <property type="component" value="Unassembled WGS sequence"/>
</dbReference>
<dbReference type="SMART" id="SM00490">
    <property type="entry name" value="HELICc"/>
    <property type="match status" value="1"/>
</dbReference>
<evidence type="ECO:0000313" key="14">
    <source>
        <dbReference type="EMBL" id="KAL2832468.1"/>
    </source>
</evidence>
<sequence>MDQNVKIEQDGSLEEPSFGHEQLDTPLEDPRPQSKDAPLSKQERSGTADEASRLKELQADVRDQDALERDITRQADRLLMEQADERDNKRLEKTKHEKEKLESQILRSHQRLAQPIGTSARVRLQNDLEKLETRNAALANDLKEIQQRIDERHQEQETNLEASGTGRMPNESRRDYLIRTGKITPFSQMGTGPNLGPLASLQDALIDAEDERDEFEALEQVKARSTVSHRNLVRPGFGFDEANESSATKEPLTDRPGKRRKLEKDSRPSKPSIEEDDSDPDMEAASDGHVSEDQDDSASYVEHEEQESSSEDDYNFSTEEKPAQPGNEVRSADGMEDFSGLDDGNEKMYQSRLQNWVRRRGAARKRACKTHELSADYDMDRDDAEVHTSEEEEWFMPHPTQPDLHLDNRYRLPGDIHPLLFDYQKTGVQWMWELHQQQVGGIIGDEMGLGKTIQAIAFLAGLHYSGRLTKPIIVVCPATVMKQWVNEFHRWWPPFRVSILHTSGSGMISIKNESSREDALISGTYGSGGSSSGLKAARKVVKRVVEEGHVLVTTYSGLQSYASLLIPVEWGGAILDEGHKIRNPNTSITIHCKELRTPHRVILSGTPMQNNLTELWSLFDFVFPMRLGTLVNFRNQFDFPIRQGGYANASNLQVQTAAKCAETLKDAISPYLLQRFKIDVAADLPKKSEQVLFCRLTKPQRQAYMAFLGSEEMQSILRGRRQVLYGVDILRKICNHPDLQSHKLLHANANYGNAIKSGKMQVVKSLLELWKDTGHKTLLFSQHRIMLDILEKFVRSLSGFMYRRMDGTTPIQHRQTLVDEFNNDPNLHVFLLTTKVGGLGVNLTGADRVIIYDPDWNPSTDVQARERAWRLGQKRDVTIYRLMTAGTIEEKIYHRQIFKQFLTNKILRDPKQRQTFQLSDLHDLFSLGEENQGPTETSKIFKEAEITYEGNDSAAKTTGHDDHERDVQTEKQDISKVTGVAAVEQFQGELEQQAKQEEGEPGTNSESRIMEGIFARSGVHSALEHDQIVNGKRIVKADPKIIEAEAKRVAAEAAEELRRAGEAAKSVPIGTPTWTGQLGVAGRPSESPMRGPFGGRSSTARRALAGPSSASILANLSSRTPSSRSATNSPAPSNNPSRKDFITMIRDYITSHGGSVYTQNLIDHFNRYCTTPQRSAEFKEMLKMIAVLEKGGRNGRGKWSLKPEYVQGR</sequence>
<dbReference type="InterPro" id="IPR014001">
    <property type="entry name" value="Helicase_ATP-bd"/>
</dbReference>
<dbReference type="CDD" id="cd22254">
    <property type="entry name" value="CSB_WHD"/>
    <property type="match status" value="1"/>
</dbReference>
<dbReference type="InterPro" id="IPR058951">
    <property type="entry name" value="WHD_Rad26_CSB-like"/>
</dbReference>
<dbReference type="InterPro" id="IPR038718">
    <property type="entry name" value="SNF2-like_sf"/>
</dbReference>
<feature type="region of interest" description="Disordered" evidence="11">
    <location>
        <begin position="950"/>
        <end position="974"/>
    </location>
</feature>
<dbReference type="PROSITE" id="PS51192">
    <property type="entry name" value="HELICASE_ATP_BIND_1"/>
    <property type="match status" value="1"/>
</dbReference>
<dbReference type="Gene3D" id="3.40.50.300">
    <property type="entry name" value="P-loop containing nucleotide triphosphate hydrolases"/>
    <property type="match status" value="1"/>
</dbReference>
<feature type="compositionally biased region" description="Acidic residues" evidence="11">
    <location>
        <begin position="274"/>
        <end position="284"/>
    </location>
</feature>
<feature type="compositionally biased region" description="Basic and acidic residues" evidence="11">
    <location>
        <begin position="41"/>
        <end position="102"/>
    </location>
</feature>
<dbReference type="Pfam" id="PF00271">
    <property type="entry name" value="Helicase_C"/>
    <property type="match status" value="1"/>
</dbReference>
<keyword evidence="4" id="KW-0227">DNA damage</keyword>
<feature type="compositionally biased region" description="Acidic residues" evidence="11">
    <location>
        <begin position="304"/>
        <end position="314"/>
    </location>
</feature>
<dbReference type="InterPro" id="IPR027417">
    <property type="entry name" value="P-loop_NTPase"/>
</dbReference>
<evidence type="ECO:0000256" key="1">
    <source>
        <dbReference type="ARBA" id="ARBA00004123"/>
    </source>
</evidence>
<evidence type="ECO:0000256" key="7">
    <source>
        <dbReference type="ARBA" id="ARBA00022840"/>
    </source>
</evidence>
<evidence type="ECO:0000256" key="2">
    <source>
        <dbReference type="ARBA" id="ARBA00007025"/>
    </source>
</evidence>
<dbReference type="PANTHER" id="PTHR45629:SF7">
    <property type="entry name" value="DNA EXCISION REPAIR PROTEIN ERCC-6-RELATED"/>
    <property type="match status" value="1"/>
</dbReference>